<evidence type="ECO:0000256" key="3">
    <source>
        <dbReference type="ARBA" id="ARBA00023242"/>
    </source>
</evidence>
<dbReference type="GO" id="GO:0051301">
    <property type="term" value="P:cell division"/>
    <property type="evidence" value="ECO:0007669"/>
    <property type="project" value="UniProtKB-KW"/>
</dbReference>
<keyword evidence="3" id="KW-0539">Nucleus</keyword>
<sequence length="454" mass="50687">MDEAAKLEKQQRPMVVTKPSIKRKPFANLTNIIIRKPNLPSSFSQSKRPGSSPASDSSVGTTQSRIHVLPPDHSLPSGMKLLISDHLVGDENRIAYARTRSTQKTRSNVKAAVQETKGNGKGNQSPLDKTTNDDGKEKSVVLQCSSMEKIKDKRKATEVPFVARQMKNAKTNTDALIPHSAEKINDKGKENAVQSSYSSMKKTNNDMSFIMPPLLKRKDKGKEIAVPLDYPPMKKVKNSMVEIRMPLSGVKIKDRGETVMGSSRVDLAEKDDGKTVATPINYRTLEKKDKGSRVDLAQKDDGKTVATPINYRILEKKDKGSRVDLAQKDEGKTVATRINYRTLEKKDKGSRVDLAQKDEGKAVATPINYHTLEKKDKRSSCPPLLRTTSNRNEVDGAKDIFQSNAQTDPPLDKKKKRCSSMKGVNEYALPQDFVEQQQAYFKEIDEFELQVEEV</sequence>
<evidence type="ECO:0000256" key="1">
    <source>
        <dbReference type="ARBA" id="ARBA00022618"/>
    </source>
</evidence>
<feature type="compositionally biased region" description="Polar residues" evidence="6">
    <location>
        <begin position="99"/>
        <end position="108"/>
    </location>
</feature>
<feature type="domain" description="Sororin C-terminal region" evidence="7">
    <location>
        <begin position="429"/>
        <end position="452"/>
    </location>
</feature>
<reference evidence="8" key="1">
    <citation type="submission" date="2023-03" db="EMBL/GenBank/DDBJ databases">
        <title>Chromosome-scale reference genome and RAD-based genetic map of yellow starthistle (Centaurea solstitialis) reveal putative structural variation and QTLs associated with invader traits.</title>
        <authorList>
            <person name="Reatini B."/>
            <person name="Cang F.A."/>
            <person name="Jiang Q."/>
            <person name="Mckibben M.T.W."/>
            <person name="Barker M.S."/>
            <person name="Rieseberg L.H."/>
            <person name="Dlugosch K.M."/>
        </authorList>
    </citation>
    <scope>NUCLEOTIDE SEQUENCE</scope>
    <source>
        <strain evidence="8">CAN-66</strain>
        <tissue evidence="8">Leaf</tissue>
    </source>
</reference>
<gene>
    <name evidence="8" type="ORF">OSB04_017357</name>
</gene>
<proteinExistence type="inferred from homology"/>
<evidence type="ECO:0000259" key="7">
    <source>
        <dbReference type="Pfam" id="PF25220"/>
    </source>
</evidence>
<name>A0AA38W9E2_9ASTR</name>
<evidence type="ECO:0000256" key="6">
    <source>
        <dbReference type="SAM" id="MobiDB-lite"/>
    </source>
</evidence>
<dbReference type="PANTHER" id="PTHR35740">
    <property type="entry name" value="OS12G0111700 PROTEIN"/>
    <property type="match status" value="1"/>
</dbReference>
<evidence type="ECO:0000313" key="9">
    <source>
        <dbReference type="Proteomes" id="UP001172457"/>
    </source>
</evidence>
<dbReference type="GO" id="GO:0005634">
    <property type="term" value="C:nucleus"/>
    <property type="evidence" value="ECO:0007669"/>
    <property type="project" value="UniProtKB-SubCell"/>
</dbReference>
<dbReference type="InterPro" id="IPR057337">
    <property type="entry name" value="Sororin_C"/>
</dbReference>
<keyword evidence="2" id="KW-0498">Mitosis</keyword>
<comment type="similarity">
    <text evidence="5">Belongs to the sororin family.</text>
</comment>
<evidence type="ECO:0000256" key="5">
    <source>
        <dbReference type="ARBA" id="ARBA00093465"/>
    </source>
</evidence>
<feature type="compositionally biased region" description="Polar residues" evidence="6">
    <location>
        <begin position="39"/>
        <end position="65"/>
    </location>
</feature>
<protein>
    <recommendedName>
        <fullName evidence="7">Sororin C-terminal region domain-containing protein</fullName>
    </recommendedName>
</protein>
<keyword evidence="9" id="KW-1185">Reference proteome</keyword>
<keyword evidence="4" id="KW-0131">Cell cycle</keyword>
<feature type="region of interest" description="Disordered" evidence="6">
    <location>
        <begin position="98"/>
        <end position="137"/>
    </location>
</feature>
<comment type="caution">
    <text evidence="8">The sequence shown here is derived from an EMBL/GenBank/DDBJ whole genome shotgun (WGS) entry which is preliminary data.</text>
</comment>
<evidence type="ECO:0000256" key="4">
    <source>
        <dbReference type="ARBA" id="ARBA00023306"/>
    </source>
</evidence>
<dbReference type="PANTHER" id="PTHR35740:SF1">
    <property type="entry name" value="OS12G0111700 PROTEIN"/>
    <property type="match status" value="1"/>
</dbReference>
<keyword evidence="1" id="KW-0132">Cell division</keyword>
<accession>A0AA38W9E2</accession>
<evidence type="ECO:0000256" key="2">
    <source>
        <dbReference type="ARBA" id="ARBA00022776"/>
    </source>
</evidence>
<dbReference type="AlphaFoldDB" id="A0AA38W9E2"/>
<evidence type="ECO:0000313" key="8">
    <source>
        <dbReference type="EMBL" id="KAJ9553312.1"/>
    </source>
</evidence>
<feature type="region of interest" description="Disordered" evidence="6">
    <location>
        <begin position="28"/>
        <end position="77"/>
    </location>
</feature>
<dbReference type="Proteomes" id="UP001172457">
    <property type="component" value="Chromosome 4"/>
</dbReference>
<dbReference type="Pfam" id="PF25220">
    <property type="entry name" value="Sororin_C"/>
    <property type="match status" value="1"/>
</dbReference>
<organism evidence="8 9">
    <name type="scientific">Centaurea solstitialis</name>
    <name type="common">yellow star-thistle</name>
    <dbReference type="NCBI Taxonomy" id="347529"/>
    <lineage>
        <taxon>Eukaryota</taxon>
        <taxon>Viridiplantae</taxon>
        <taxon>Streptophyta</taxon>
        <taxon>Embryophyta</taxon>
        <taxon>Tracheophyta</taxon>
        <taxon>Spermatophyta</taxon>
        <taxon>Magnoliopsida</taxon>
        <taxon>eudicotyledons</taxon>
        <taxon>Gunneridae</taxon>
        <taxon>Pentapetalae</taxon>
        <taxon>asterids</taxon>
        <taxon>campanulids</taxon>
        <taxon>Asterales</taxon>
        <taxon>Asteraceae</taxon>
        <taxon>Carduoideae</taxon>
        <taxon>Cardueae</taxon>
        <taxon>Centaureinae</taxon>
        <taxon>Centaurea</taxon>
    </lineage>
</organism>
<dbReference type="EMBL" id="JARYMX010000004">
    <property type="protein sequence ID" value="KAJ9553312.1"/>
    <property type="molecule type" value="Genomic_DNA"/>
</dbReference>